<evidence type="ECO:0000256" key="6">
    <source>
        <dbReference type="ARBA" id="ARBA00047939"/>
    </source>
</evidence>
<dbReference type="PANTHER" id="PTHR39560">
    <property type="entry name" value="PROTEIN ADENYLYLTRANSFERASE FIC-RELATED"/>
    <property type="match status" value="1"/>
</dbReference>
<dbReference type="Proteomes" id="UP000283492">
    <property type="component" value="Unassembled WGS sequence"/>
</dbReference>
<dbReference type="GO" id="GO:0005524">
    <property type="term" value="F:ATP binding"/>
    <property type="evidence" value="ECO:0007669"/>
    <property type="project" value="UniProtKB-KW"/>
</dbReference>
<comment type="catalytic activity">
    <reaction evidence="6">
        <text>L-threonyl-[protein] + ATP = 3-O-(5'-adenylyl)-L-threonyl-[protein] + diphosphate</text>
        <dbReference type="Rhea" id="RHEA:54292"/>
        <dbReference type="Rhea" id="RHEA-COMP:11060"/>
        <dbReference type="Rhea" id="RHEA-COMP:13847"/>
        <dbReference type="ChEBI" id="CHEBI:30013"/>
        <dbReference type="ChEBI" id="CHEBI:30616"/>
        <dbReference type="ChEBI" id="CHEBI:33019"/>
        <dbReference type="ChEBI" id="CHEBI:138113"/>
        <dbReference type="EC" id="2.7.7.108"/>
    </reaction>
</comment>
<protein>
    <recommendedName>
        <fullName evidence="5">protein adenylyltransferase</fullName>
        <ecNumber evidence="5">2.7.7.108</ecNumber>
    </recommendedName>
</protein>
<keyword evidence="2" id="KW-0548">Nucleotidyltransferase</keyword>
<keyword evidence="3" id="KW-0547">Nucleotide-binding</keyword>
<evidence type="ECO:0000256" key="3">
    <source>
        <dbReference type="ARBA" id="ARBA00022741"/>
    </source>
</evidence>
<evidence type="ECO:0000256" key="5">
    <source>
        <dbReference type="ARBA" id="ARBA00034531"/>
    </source>
</evidence>
<dbReference type="EC" id="2.7.7.108" evidence="5"/>
<name>A0A3R6AFV4_9FIRM</name>
<dbReference type="PROSITE" id="PS51459">
    <property type="entry name" value="FIDO"/>
    <property type="match status" value="1"/>
</dbReference>
<evidence type="ECO:0000256" key="4">
    <source>
        <dbReference type="ARBA" id="ARBA00022840"/>
    </source>
</evidence>
<evidence type="ECO:0000259" key="8">
    <source>
        <dbReference type="PROSITE" id="PS51459"/>
    </source>
</evidence>
<dbReference type="Pfam" id="PF02661">
    <property type="entry name" value="Fic"/>
    <property type="match status" value="1"/>
</dbReference>
<comment type="caution">
    <text evidence="9">The sequence shown here is derived from an EMBL/GenBank/DDBJ whole genome shotgun (WGS) entry which is preliminary data.</text>
</comment>
<keyword evidence="1" id="KW-0808">Transferase</keyword>
<dbReference type="GO" id="GO:0070733">
    <property type="term" value="F:AMPylase activity"/>
    <property type="evidence" value="ECO:0007669"/>
    <property type="project" value="UniProtKB-EC"/>
</dbReference>
<evidence type="ECO:0000256" key="7">
    <source>
        <dbReference type="ARBA" id="ARBA00048696"/>
    </source>
</evidence>
<keyword evidence="4" id="KW-0067">ATP-binding</keyword>
<dbReference type="EMBL" id="QSFX01000005">
    <property type="protein sequence ID" value="RHA90512.1"/>
    <property type="molecule type" value="Genomic_DNA"/>
</dbReference>
<comment type="catalytic activity">
    <reaction evidence="7">
        <text>L-tyrosyl-[protein] + ATP = O-(5'-adenylyl)-L-tyrosyl-[protein] + diphosphate</text>
        <dbReference type="Rhea" id="RHEA:54288"/>
        <dbReference type="Rhea" id="RHEA-COMP:10136"/>
        <dbReference type="Rhea" id="RHEA-COMP:13846"/>
        <dbReference type="ChEBI" id="CHEBI:30616"/>
        <dbReference type="ChEBI" id="CHEBI:33019"/>
        <dbReference type="ChEBI" id="CHEBI:46858"/>
        <dbReference type="ChEBI" id="CHEBI:83624"/>
        <dbReference type="EC" id="2.7.7.108"/>
    </reaction>
</comment>
<dbReference type="InterPro" id="IPR003812">
    <property type="entry name" value="Fido"/>
</dbReference>
<evidence type="ECO:0000256" key="1">
    <source>
        <dbReference type="ARBA" id="ARBA00022679"/>
    </source>
</evidence>
<feature type="domain" description="Fido" evidence="8">
    <location>
        <begin position="62"/>
        <end position="204"/>
    </location>
</feature>
<dbReference type="SUPFAM" id="SSF140931">
    <property type="entry name" value="Fic-like"/>
    <property type="match status" value="1"/>
</dbReference>
<accession>A0A3R6AFV4</accession>
<reference evidence="9 10" key="1">
    <citation type="submission" date="2018-08" db="EMBL/GenBank/DDBJ databases">
        <title>A genome reference for cultivated species of the human gut microbiota.</title>
        <authorList>
            <person name="Zou Y."/>
            <person name="Xue W."/>
            <person name="Luo G."/>
        </authorList>
    </citation>
    <scope>NUCLEOTIDE SEQUENCE [LARGE SCALE GENOMIC DNA]</scope>
    <source>
        <strain evidence="9 10">AM42-1AC</strain>
    </source>
</reference>
<sequence>MKDQEYDYFYDDEQDAKYCYPGTNVLKNKLDIRDLDTLHEAERDYSAVRQAELVGQGVTGDFSFKHLCAIHKHLFSDVYSWAGKTRTVDISKGTVFCLVQFIESQFDDLYRQLKKENFLADITDKEEMSERLAYYLGDINMIHPLREGNGRTQRIYIEQLCLNNGRFEIDFTDVSKEEMIAASVRSANASNDMLEKLIKSYLVEHKK</sequence>
<dbReference type="Gene3D" id="1.10.3290.10">
    <property type="entry name" value="Fido-like domain"/>
    <property type="match status" value="1"/>
</dbReference>
<gene>
    <name evidence="9" type="ORF">DW914_04720</name>
</gene>
<proteinExistence type="predicted"/>
<evidence type="ECO:0000313" key="9">
    <source>
        <dbReference type="EMBL" id="RHA90512.1"/>
    </source>
</evidence>
<dbReference type="InterPro" id="IPR036597">
    <property type="entry name" value="Fido-like_dom_sf"/>
</dbReference>
<dbReference type="AlphaFoldDB" id="A0A3R6AFV4"/>
<organism evidence="9 10">
    <name type="scientific">Roseburia inulinivorans</name>
    <dbReference type="NCBI Taxonomy" id="360807"/>
    <lineage>
        <taxon>Bacteria</taxon>
        <taxon>Bacillati</taxon>
        <taxon>Bacillota</taxon>
        <taxon>Clostridia</taxon>
        <taxon>Lachnospirales</taxon>
        <taxon>Lachnospiraceae</taxon>
        <taxon>Roseburia</taxon>
    </lineage>
</organism>
<dbReference type="GO" id="GO:0051302">
    <property type="term" value="P:regulation of cell division"/>
    <property type="evidence" value="ECO:0007669"/>
    <property type="project" value="TreeGrafter"/>
</dbReference>
<evidence type="ECO:0000256" key="2">
    <source>
        <dbReference type="ARBA" id="ARBA00022695"/>
    </source>
</evidence>
<evidence type="ECO:0000313" key="10">
    <source>
        <dbReference type="Proteomes" id="UP000283492"/>
    </source>
</evidence>
<dbReference type="RefSeq" id="WP_118580142.1">
    <property type="nucleotide sequence ID" value="NZ_CABJFX010000005.1"/>
</dbReference>
<dbReference type="PANTHER" id="PTHR39560:SF1">
    <property type="entry name" value="PROTEIN ADENYLYLTRANSFERASE FIC-RELATED"/>
    <property type="match status" value="1"/>
</dbReference>